<evidence type="ECO:0000256" key="1">
    <source>
        <dbReference type="SAM" id="MobiDB-lite"/>
    </source>
</evidence>
<feature type="compositionally biased region" description="Low complexity" evidence="1">
    <location>
        <begin position="88"/>
        <end position="106"/>
    </location>
</feature>
<comment type="caution">
    <text evidence="2">The sequence shown here is derived from an EMBL/GenBank/DDBJ whole genome shotgun (WGS) entry which is preliminary data.</text>
</comment>
<name>A0A3S5ADM4_9PLAT</name>
<dbReference type="Proteomes" id="UP000784294">
    <property type="component" value="Unassembled WGS sequence"/>
</dbReference>
<proteinExistence type="predicted"/>
<keyword evidence="3" id="KW-1185">Reference proteome</keyword>
<evidence type="ECO:0000313" key="2">
    <source>
        <dbReference type="EMBL" id="VEL13757.1"/>
    </source>
</evidence>
<reference evidence="2" key="1">
    <citation type="submission" date="2018-11" db="EMBL/GenBank/DDBJ databases">
        <authorList>
            <consortium name="Pathogen Informatics"/>
        </authorList>
    </citation>
    <scope>NUCLEOTIDE SEQUENCE</scope>
</reference>
<dbReference type="EMBL" id="CAAALY010018831">
    <property type="protein sequence ID" value="VEL13757.1"/>
    <property type="molecule type" value="Genomic_DNA"/>
</dbReference>
<dbReference type="AlphaFoldDB" id="A0A3S5ADM4"/>
<feature type="region of interest" description="Disordered" evidence="1">
    <location>
        <begin position="1"/>
        <end position="62"/>
    </location>
</feature>
<gene>
    <name evidence="2" type="ORF">PXEA_LOCUS7197</name>
</gene>
<organism evidence="2 3">
    <name type="scientific">Protopolystoma xenopodis</name>
    <dbReference type="NCBI Taxonomy" id="117903"/>
    <lineage>
        <taxon>Eukaryota</taxon>
        <taxon>Metazoa</taxon>
        <taxon>Spiralia</taxon>
        <taxon>Lophotrochozoa</taxon>
        <taxon>Platyhelminthes</taxon>
        <taxon>Monogenea</taxon>
        <taxon>Polyopisthocotylea</taxon>
        <taxon>Polystomatidea</taxon>
        <taxon>Polystomatidae</taxon>
        <taxon>Protopolystoma</taxon>
    </lineage>
</organism>
<evidence type="ECO:0000313" key="3">
    <source>
        <dbReference type="Proteomes" id="UP000784294"/>
    </source>
</evidence>
<sequence length="170" mass="17323">MCTDNRAHGLPPAPIRGLLSTGSHGGHHLASPIMGSGQTATLGNSFSAQQSRWDLSHDSPGTVSHTGRLTWASVGRGSQACLPGGGDSSLSRGSVSVSNASASEGATPRQRGVFIADAASAGQTLLPVNTVEAALDQGLLPTPVSSAALINSVRETSSLWYRPNLQRAEG</sequence>
<protein>
    <submittedName>
        <fullName evidence="2">Uncharacterized protein</fullName>
    </submittedName>
</protein>
<feature type="compositionally biased region" description="Polar residues" evidence="1">
    <location>
        <begin position="36"/>
        <end position="62"/>
    </location>
</feature>
<accession>A0A3S5ADM4</accession>
<feature type="region of interest" description="Disordered" evidence="1">
    <location>
        <begin position="82"/>
        <end position="107"/>
    </location>
</feature>